<dbReference type="EMBL" id="JBHTMA010000040">
    <property type="protein sequence ID" value="MFD1228234.1"/>
    <property type="molecule type" value="Genomic_DNA"/>
</dbReference>
<dbReference type="GO" id="GO:0016746">
    <property type="term" value="F:acyltransferase activity"/>
    <property type="evidence" value="ECO:0007669"/>
    <property type="project" value="UniProtKB-KW"/>
</dbReference>
<proteinExistence type="predicted"/>
<accession>A0ABW3V6W2</accession>
<feature type="domain" description="N-acetyltransferase" evidence="1">
    <location>
        <begin position="5"/>
        <end position="143"/>
    </location>
</feature>
<dbReference type="SUPFAM" id="SSF55729">
    <property type="entry name" value="Acyl-CoA N-acyltransferases (Nat)"/>
    <property type="match status" value="1"/>
</dbReference>
<dbReference type="RefSeq" id="WP_289384688.1">
    <property type="nucleotide sequence ID" value="NZ_JAUCBM010000001.1"/>
</dbReference>
<dbReference type="PROSITE" id="PS51186">
    <property type="entry name" value="GNAT"/>
    <property type="match status" value="1"/>
</dbReference>
<evidence type="ECO:0000313" key="3">
    <source>
        <dbReference type="Proteomes" id="UP001597263"/>
    </source>
</evidence>
<dbReference type="Proteomes" id="UP001597263">
    <property type="component" value="Unassembled WGS sequence"/>
</dbReference>
<dbReference type="Gene3D" id="3.40.630.30">
    <property type="match status" value="1"/>
</dbReference>
<reference evidence="3" key="1">
    <citation type="journal article" date="2019" name="Int. J. Syst. Evol. Microbiol.">
        <title>The Global Catalogue of Microorganisms (GCM) 10K type strain sequencing project: providing services to taxonomists for standard genome sequencing and annotation.</title>
        <authorList>
            <consortium name="The Broad Institute Genomics Platform"/>
            <consortium name="The Broad Institute Genome Sequencing Center for Infectious Disease"/>
            <person name="Wu L."/>
            <person name="Ma J."/>
        </authorList>
    </citation>
    <scope>NUCLEOTIDE SEQUENCE [LARGE SCALE GENOMIC DNA]</scope>
    <source>
        <strain evidence="3">CCUG 49584</strain>
    </source>
</reference>
<protein>
    <submittedName>
        <fullName evidence="2">GNAT family N-acetyltransferase</fullName>
        <ecNumber evidence="2">2.3.1.-</ecNumber>
    </submittedName>
</protein>
<dbReference type="CDD" id="cd04301">
    <property type="entry name" value="NAT_SF"/>
    <property type="match status" value="1"/>
</dbReference>
<sequence>MSDENPILITTDAPDKEIIDIISAGLNSFNDEIIGINDRHPLAVIAKDPATGEILGGLTGRTSLGLLFLDLFYIPAAHRGSGLGSRILQMAEEEGRKRGCKSAVLYTISFQAPGFYERNGWRRFGEIPCKPEGTSRIFMAKDL</sequence>
<keyword evidence="2" id="KW-0012">Acyltransferase</keyword>
<evidence type="ECO:0000313" key="2">
    <source>
        <dbReference type="EMBL" id="MFD1228234.1"/>
    </source>
</evidence>
<evidence type="ECO:0000259" key="1">
    <source>
        <dbReference type="PROSITE" id="PS51186"/>
    </source>
</evidence>
<keyword evidence="2" id="KW-0808">Transferase</keyword>
<dbReference type="Pfam" id="PF00583">
    <property type="entry name" value="Acetyltransf_1"/>
    <property type="match status" value="1"/>
</dbReference>
<comment type="caution">
    <text evidence="2">The sequence shown here is derived from an EMBL/GenBank/DDBJ whole genome shotgun (WGS) entry which is preliminary data.</text>
</comment>
<gene>
    <name evidence="2" type="ORF">ACFQ35_13910</name>
</gene>
<keyword evidence="3" id="KW-1185">Reference proteome</keyword>
<dbReference type="InterPro" id="IPR000182">
    <property type="entry name" value="GNAT_dom"/>
</dbReference>
<name>A0ABW3V6W2_9HYPH</name>
<dbReference type="EC" id="2.3.1.-" evidence="2"/>
<dbReference type="InterPro" id="IPR016181">
    <property type="entry name" value="Acyl_CoA_acyltransferase"/>
</dbReference>
<organism evidence="2 3">
    <name type="scientific">Pseudochrobactrum kiredjianiae</name>
    <dbReference type="NCBI Taxonomy" id="386305"/>
    <lineage>
        <taxon>Bacteria</taxon>
        <taxon>Pseudomonadati</taxon>
        <taxon>Pseudomonadota</taxon>
        <taxon>Alphaproteobacteria</taxon>
        <taxon>Hyphomicrobiales</taxon>
        <taxon>Brucellaceae</taxon>
        <taxon>Pseudochrobactrum</taxon>
    </lineage>
</organism>